<dbReference type="Gene3D" id="1.20.1270.240">
    <property type="match status" value="1"/>
</dbReference>
<dbReference type="PIRSF" id="PIRSF006221">
    <property type="entry name" value="Ketosamine-3-kinase"/>
    <property type="match status" value="1"/>
</dbReference>
<dbReference type="PANTHER" id="PTHR12149">
    <property type="entry name" value="FRUCTOSAMINE 3 KINASE-RELATED PROTEIN"/>
    <property type="match status" value="1"/>
</dbReference>
<dbReference type="Pfam" id="PF03881">
    <property type="entry name" value="Fructosamin_kin"/>
    <property type="match status" value="1"/>
</dbReference>
<dbReference type="RefSeq" id="WP_241443393.1">
    <property type="nucleotide sequence ID" value="NZ_BSUJ01000001.1"/>
</dbReference>
<comment type="similarity">
    <text evidence="1">Belongs to the fructosamine kinase family.</text>
</comment>
<evidence type="ECO:0000313" key="2">
    <source>
        <dbReference type="EMBL" id="GMA21464.1"/>
    </source>
</evidence>
<comment type="caution">
    <text evidence="2">The sequence shown here is derived from an EMBL/GenBank/DDBJ whole genome shotgun (WGS) entry which is preliminary data.</text>
</comment>
<dbReference type="Proteomes" id="UP001157109">
    <property type="component" value="Unassembled WGS sequence"/>
</dbReference>
<dbReference type="PANTHER" id="PTHR12149:SF8">
    <property type="entry name" value="PROTEIN-RIBULOSAMINE 3-KINASE"/>
    <property type="match status" value="1"/>
</dbReference>
<gene>
    <name evidence="2" type="ORF">GCM10025862_34850</name>
</gene>
<protein>
    <submittedName>
        <fullName evidence="2">Fructosamine kinase</fullName>
    </submittedName>
</protein>
<dbReference type="Gene3D" id="1.10.510.10">
    <property type="entry name" value="Transferase(Phosphotransferase) domain 1"/>
    <property type="match status" value="1"/>
</dbReference>
<dbReference type="GO" id="GO:0016301">
    <property type="term" value="F:kinase activity"/>
    <property type="evidence" value="ECO:0007669"/>
    <property type="project" value="UniProtKB-KW"/>
</dbReference>
<dbReference type="EMBL" id="BSUJ01000001">
    <property type="protein sequence ID" value="GMA21464.1"/>
    <property type="molecule type" value="Genomic_DNA"/>
</dbReference>
<sequence>MGSTNLPQSLPDSLIDGLDVRSVEPLSGGDIALAYRLETPDGPLFLKTKEQPTPDLFEREAAGLTILREHAPAELGVPEVIRSDSSGLVLQWIPQGRPKRDTEAELGRGLAALHRTTHETFGAIDTALAGYLGSAQVDLTPTKTWREFLVEHRIRPLTRRAVDEGALDPQALELVDRLAAKADELCGPPEPPALVHGDLWAGNRVVDTDGRSWLIDPAAHWAHREYDLAMMNLFGGFGDECFAAYDEAFPLAAGWRERIPWNQLPPLLVHAILFGGGYGGAALRVMRSYL</sequence>
<dbReference type="InterPro" id="IPR016477">
    <property type="entry name" value="Fructo-/Ketosamine-3-kinase"/>
</dbReference>
<dbReference type="Gene3D" id="3.30.200.20">
    <property type="entry name" value="Phosphorylase Kinase, domain 1"/>
    <property type="match status" value="1"/>
</dbReference>
<evidence type="ECO:0000313" key="3">
    <source>
        <dbReference type="Proteomes" id="UP001157109"/>
    </source>
</evidence>
<keyword evidence="3" id="KW-1185">Reference proteome</keyword>
<reference evidence="3" key="1">
    <citation type="journal article" date="2019" name="Int. J. Syst. Evol. Microbiol.">
        <title>The Global Catalogue of Microorganisms (GCM) 10K type strain sequencing project: providing services to taxonomists for standard genome sequencing and annotation.</title>
        <authorList>
            <consortium name="The Broad Institute Genomics Platform"/>
            <consortium name="The Broad Institute Genome Sequencing Center for Infectious Disease"/>
            <person name="Wu L."/>
            <person name="Ma J."/>
        </authorList>
    </citation>
    <scope>NUCLEOTIDE SEQUENCE [LARGE SCALE GENOMIC DNA]</scope>
    <source>
        <strain evidence="3">NBRC 105830</strain>
    </source>
</reference>
<accession>A0ABQ6HUU8</accession>
<dbReference type="InterPro" id="IPR011009">
    <property type="entry name" value="Kinase-like_dom_sf"/>
</dbReference>
<organism evidence="2 3">
    <name type="scientific">Arsenicicoccus piscis</name>
    <dbReference type="NCBI Taxonomy" id="673954"/>
    <lineage>
        <taxon>Bacteria</taxon>
        <taxon>Bacillati</taxon>
        <taxon>Actinomycetota</taxon>
        <taxon>Actinomycetes</taxon>
        <taxon>Micrococcales</taxon>
        <taxon>Intrasporangiaceae</taxon>
        <taxon>Arsenicicoccus</taxon>
    </lineage>
</organism>
<evidence type="ECO:0000256" key="1">
    <source>
        <dbReference type="PIRNR" id="PIRNR006221"/>
    </source>
</evidence>
<name>A0ABQ6HUU8_9MICO</name>
<dbReference type="SUPFAM" id="SSF56112">
    <property type="entry name" value="Protein kinase-like (PK-like)"/>
    <property type="match status" value="1"/>
</dbReference>
<keyword evidence="1" id="KW-0808">Transferase</keyword>
<proteinExistence type="inferred from homology"/>
<keyword evidence="1 2" id="KW-0418">Kinase</keyword>